<dbReference type="AlphaFoldDB" id="A0A1S0TV66"/>
<organism evidence="2">
    <name type="scientific">Loa loa</name>
    <name type="common">Eye worm</name>
    <name type="synonym">Filaria loa</name>
    <dbReference type="NCBI Taxonomy" id="7209"/>
    <lineage>
        <taxon>Eukaryota</taxon>
        <taxon>Metazoa</taxon>
        <taxon>Ecdysozoa</taxon>
        <taxon>Nematoda</taxon>
        <taxon>Chromadorea</taxon>
        <taxon>Rhabditida</taxon>
        <taxon>Spirurina</taxon>
        <taxon>Spiruromorpha</taxon>
        <taxon>Filarioidea</taxon>
        <taxon>Onchocercidae</taxon>
        <taxon>Loa</taxon>
    </lineage>
</organism>
<reference evidence="2" key="1">
    <citation type="submission" date="2012-04" db="EMBL/GenBank/DDBJ databases">
        <title>The Genome Sequence of Loa loa.</title>
        <authorList>
            <consortium name="The Broad Institute Genome Sequencing Platform"/>
            <consortium name="Broad Institute Genome Sequencing Center for Infectious Disease"/>
            <person name="Nutman T.B."/>
            <person name="Fink D.L."/>
            <person name="Russ C."/>
            <person name="Young S."/>
            <person name="Zeng Q."/>
            <person name="Gargeya S."/>
            <person name="Alvarado L."/>
            <person name="Berlin A."/>
            <person name="Chapman S.B."/>
            <person name="Chen Z."/>
            <person name="Freedman E."/>
            <person name="Gellesch M."/>
            <person name="Goldberg J."/>
            <person name="Griggs A."/>
            <person name="Gujja S."/>
            <person name="Heilman E.R."/>
            <person name="Heiman D."/>
            <person name="Howarth C."/>
            <person name="Mehta T."/>
            <person name="Neiman D."/>
            <person name="Pearson M."/>
            <person name="Roberts A."/>
            <person name="Saif S."/>
            <person name="Shea T."/>
            <person name="Shenoy N."/>
            <person name="Sisk P."/>
            <person name="Stolte C."/>
            <person name="Sykes S."/>
            <person name="White J."/>
            <person name="Yandava C."/>
            <person name="Haas B."/>
            <person name="Henn M.R."/>
            <person name="Nusbaum C."/>
            <person name="Birren B."/>
        </authorList>
    </citation>
    <scope>NUCLEOTIDE SEQUENCE [LARGE SCALE GENOMIC DNA]</scope>
</reference>
<dbReference type="RefSeq" id="XP_003143310.2">
    <property type="nucleotide sequence ID" value="XM_003143262.2"/>
</dbReference>
<evidence type="ECO:0000256" key="1">
    <source>
        <dbReference type="SAM" id="Phobius"/>
    </source>
</evidence>
<feature type="transmembrane region" description="Helical" evidence="1">
    <location>
        <begin position="394"/>
        <end position="415"/>
    </location>
</feature>
<evidence type="ECO:0000313" key="2">
    <source>
        <dbReference type="EMBL" id="EFO20758.2"/>
    </source>
</evidence>
<keyword evidence="1" id="KW-1133">Transmembrane helix</keyword>
<dbReference type="PANTHER" id="PTHR33539:SF1">
    <property type="entry name" value="UPF0764 PROTEIN C16ORF89"/>
    <property type="match status" value="1"/>
</dbReference>
<dbReference type="GeneID" id="9945154"/>
<gene>
    <name evidence="2" type="ORF">LOAG_07729</name>
</gene>
<dbReference type="OrthoDB" id="5949187at2759"/>
<name>A0A1S0TV66_LOALO</name>
<sequence length="430" mass="49854">MVSTQWSWDSARLIALVLNALYGLEEYYNGYYKDLSVDGLFGLRIIEGHLKNIQENMNDHDIDSEIMNEIRNLSLMAGMIANKALPFVANRDREYFNQYQFLLHRPYKVNFTPQRTDERFRWKEKQLKTSKSDRISPPPILLTEKQNGRCFNELFLASFNLTAKPYSCVLSVDCMKRMVNQRGFTEYQLTHQILYVAVALQTPCNFTLSNFIALTRNQTITSFITEYCTNMIDELSILLRNPRIMARLNHDERDMLMEQIFTCGQFGFVELSSLHFLASILSWQNPTSGCFTNDKADVMFGDVNKSYNTDGLDPDLCSAHSAAVAAGALAVFLRFLLDRGPWPEYYLADQSVVVYNIAAEEKFRQFSYGRWVRDSFISSMRHARPPEIGWSPDLFAYFLLLSIMFGGFVASHFCYKPKVKQFYHFSYKKL</sequence>
<dbReference type="CTD" id="9945154"/>
<proteinExistence type="predicted"/>
<dbReference type="OMA" id="CAISREC"/>
<dbReference type="EMBL" id="JH712827">
    <property type="protein sequence ID" value="EFO20758.2"/>
    <property type="molecule type" value="Genomic_DNA"/>
</dbReference>
<dbReference type="Pfam" id="PF15882">
    <property type="entry name" value="DUF4735"/>
    <property type="match status" value="1"/>
</dbReference>
<protein>
    <submittedName>
        <fullName evidence="2">Uncharacterized protein</fullName>
    </submittedName>
</protein>
<dbReference type="KEGG" id="loa:LOAG_07729"/>
<dbReference type="GO" id="GO:0016020">
    <property type="term" value="C:membrane"/>
    <property type="evidence" value="ECO:0007669"/>
    <property type="project" value="TreeGrafter"/>
</dbReference>
<keyword evidence="1" id="KW-0472">Membrane</keyword>
<dbReference type="GO" id="GO:0005829">
    <property type="term" value="C:cytosol"/>
    <property type="evidence" value="ECO:0007669"/>
    <property type="project" value="TreeGrafter"/>
</dbReference>
<accession>A0A1S0TV66</accession>
<dbReference type="InParanoid" id="A0A1S0TV66"/>
<dbReference type="PANTHER" id="PTHR33539">
    <property type="entry name" value="UPF0764 PROTEIN C16ORF89"/>
    <property type="match status" value="1"/>
</dbReference>
<keyword evidence="1" id="KW-0812">Transmembrane</keyword>
<dbReference type="InterPro" id="IPR031751">
    <property type="entry name" value="DUF4735"/>
</dbReference>